<evidence type="ECO:0000256" key="1">
    <source>
        <dbReference type="SAM" id="Phobius"/>
    </source>
</evidence>
<dbReference type="Gene3D" id="3.30.700.10">
    <property type="entry name" value="Glycoprotein, Type 4 Pilin"/>
    <property type="match status" value="1"/>
</dbReference>
<feature type="domain" description="Pilin PilJ C-terminal" evidence="2">
    <location>
        <begin position="173"/>
        <end position="256"/>
    </location>
</feature>
<dbReference type="Pfam" id="PF18223">
    <property type="entry name" value="PilJ_C"/>
    <property type="match status" value="1"/>
</dbReference>
<gene>
    <name evidence="3" type="ORF">HMPREF9488_02094</name>
</gene>
<organism evidence="3 4">
    <name type="scientific">Coprobacillus cateniformis</name>
    <dbReference type="NCBI Taxonomy" id="100884"/>
    <lineage>
        <taxon>Bacteria</taxon>
        <taxon>Bacillati</taxon>
        <taxon>Bacillota</taxon>
        <taxon>Erysipelotrichia</taxon>
        <taxon>Erysipelotrichales</taxon>
        <taxon>Coprobacillaceae</taxon>
        <taxon>Coprobacillus</taxon>
    </lineage>
</organism>
<name>E7GBF3_9FIRM</name>
<evidence type="ECO:0000259" key="2">
    <source>
        <dbReference type="Pfam" id="PF18223"/>
    </source>
</evidence>
<protein>
    <recommendedName>
        <fullName evidence="2">Pilin PilJ C-terminal domain-containing protein</fullName>
    </recommendedName>
</protein>
<dbReference type="NCBIfam" id="TIGR02532">
    <property type="entry name" value="IV_pilin_GFxxxE"/>
    <property type="match status" value="1"/>
</dbReference>
<comment type="caution">
    <text evidence="3">The sequence shown here is derived from an EMBL/GenBank/DDBJ whole genome shotgun (WGS) entry which is preliminary data.</text>
</comment>
<reference evidence="3 4" key="1">
    <citation type="submission" date="2010-12" db="EMBL/GenBank/DDBJ databases">
        <title>The Genome Sequence of Coprobacillus sp. strain 29_1.</title>
        <authorList>
            <consortium name="The Broad Institute Genome Sequencing Platform"/>
            <person name="Earl A."/>
            <person name="Ward D."/>
            <person name="Feldgarden M."/>
            <person name="Gevers D."/>
            <person name="Daigneault M."/>
            <person name="Sibley C.D."/>
            <person name="White A."/>
            <person name="Strauss J."/>
            <person name="Allen-Vercoe E."/>
            <person name="Young S.K."/>
            <person name="Zeng Q."/>
            <person name="Gargeya S."/>
            <person name="Fitzgerald M."/>
            <person name="Haas B."/>
            <person name="Abouelleil A."/>
            <person name="Alvarado L."/>
            <person name="Arachchi H.M."/>
            <person name="Berlin A."/>
            <person name="Brown A."/>
            <person name="Chapman S.B."/>
            <person name="Chen Z."/>
            <person name="Dunbar C."/>
            <person name="Freedman E."/>
            <person name="Gearin G."/>
            <person name="Gellesch M."/>
            <person name="Goldberg J."/>
            <person name="Griggs A."/>
            <person name="Gujja S."/>
            <person name="Heilman E."/>
            <person name="Heiman D."/>
            <person name="Howarth C."/>
            <person name="Larson L."/>
            <person name="Lui A."/>
            <person name="MacDonald P.J.P."/>
            <person name="Mehta T."/>
            <person name="Montmayeur A."/>
            <person name="Murphy C."/>
            <person name="Neiman D."/>
            <person name="Pearson M."/>
            <person name="Priest M."/>
            <person name="Roberts A."/>
            <person name="Saif S."/>
            <person name="Shea T."/>
            <person name="Shenoy N."/>
            <person name="Sisk P."/>
            <person name="Stolte C."/>
            <person name="Sykes S."/>
            <person name="White J."/>
            <person name="Yandava C."/>
            <person name="Nusbaum C."/>
            <person name="Birren B."/>
        </authorList>
    </citation>
    <scope>NUCLEOTIDE SEQUENCE [LARGE SCALE GENOMIC DNA]</scope>
    <source>
        <strain evidence="3 4">29_1</strain>
    </source>
</reference>
<evidence type="ECO:0000313" key="4">
    <source>
        <dbReference type="Proteomes" id="UP000003157"/>
    </source>
</evidence>
<keyword evidence="1" id="KW-0472">Membrane</keyword>
<dbReference type="eggNOG" id="COG4968">
    <property type="taxonomic scope" value="Bacteria"/>
</dbReference>
<dbReference type="Proteomes" id="UP000003157">
    <property type="component" value="Unassembled WGS sequence"/>
</dbReference>
<keyword evidence="1" id="KW-0812">Transmembrane</keyword>
<dbReference type="HOGENOM" id="CLU_939113_0_0_9"/>
<dbReference type="EMBL" id="ADKX01000034">
    <property type="protein sequence ID" value="EFW04688.1"/>
    <property type="molecule type" value="Genomic_DNA"/>
</dbReference>
<accession>E7GBF3</accession>
<dbReference type="SUPFAM" id="SSF54523">
    <property type="entry name" value="Pili subunits"/>
    <property type="match status" value="1"/>
</dbReference>
<dbReference type="PROSITE" id="PS00409">
    <property type="entry name" value="PROKAR_NTER_METHYL"/>
    <property type="match status" value="1"/>
</dbReference>
<dbReference type="Pfam" id="PF07963">
    <property type="entry name" value="N_methyl"/>
    <property type="match status" value="1"/>
</dbReference>
<dbReference type="STRING" id="100884.GCA_000269565_02197"/>
<dbReference type="InterPro" id="IPR045584">
    <property type="entry name" value="Pilin-like"/>
</dbReference>
<keyword evidence="4" id="KW-1185">Reference proteome</keyword>
<dbReference type="Gene3D" id="3.30.1690.20">
    <property type="match status" value="1"/>
</dbReference>
<proteinExistence type="predicted"/>
<dbReference type="AlphaFoldDB" id="E7GBF3"/>
<dbReference type="InterPro" id="IPR012902">
    <property type="entry name" value="N_methyl_site"/>
</dbReference>
<dbReference type="InterPro" id="IPR040599">
    <property type="entry name" value="PilJ_C"/>
</dbReference>
<feature type="transmembrane region" description="Helical" evidence="1">
    <location>
        <begin position="21"/>
        <end position="46"/>
    </location>
</feature>
<evidence type="ECO:0000313" key="3">
    <source>
        <dbReference type="EMBL" id="EFW04688.1"/>
    </source>
</evidence>
<keyword evidence="1" id="KW-1133">Transmembrane helix</keyword>
<sequence length="282" mass="32220">MAKVVYLNHGGDSMLRKNKHGFTLIEIIIVVVILAVLMAVAVPTVLKYIDTAQEAPALTECYAYVTASQKRVIDKYAQNKSDNIHLNNDDKIWIDDFVDVENGEIQGNISVVNNEITRLLYKASNGIYVLFDKTKDPQYSIVSKDEIDNPLYDSMNNMLGIYIEMTKELAKGQTTLDRKELIGKLINENKLQKVDNNILEKINSQTDLYWRPYYIGEKDNPEMILYANSSCTSNPDWRANIVYVNGKIYQCNIGISSYYSYKNVTDLEALIQSQPQNYKLIE</sequence>